<evidence type="ECO:0000256" key="1">
    <source>
        <dbReference type="SAM" id="MobiDB-lite"/>
    </source>
</evidence>
<protein>
    <submittedName>
        <fullName evidence="2">Uncharacterized protein</fullName>
    </submittedName>
</protein>
<evidence type="ECO:0000313" key="2">
    <source>
        <dbReference type="EMBL" id="VDP28396.1"/>
    </source>
</evidence>
<accession>A0A183NTE4</accession>
<name>A0A183NTE4_9TREM</name>
<gene>
    <name evidence="2" type="ORF">SMTD_LOCUS5380</name>
</gene>
<feature type="compositionally biased region" description="Polar residues" evidence="1">
    <location>
        <begin position="594"/>
        <end position="618"/>
    </location>
</feature>
<reference evidence="2 3" key="1">
    <citation type="submission" date="2018-11" db="EMBL/GenBank/DDBJ databases">
        <authorList>
            <consortium name="Pathogen Informatics"/>
        </authorList>
    </citation>
    <scope>NUCLEOTIDE SEQUENCE [LARGE SCALE GENOMIC DNA]</scope>
    <source>
        <strain>Denwood</strain>
        <strain evidence="3">Zambia</strain>
    </source>
</reference>
<evidence type="ECO:0000313" key="3">
    <source>
        <dbReference type="Proteomes" id="UP000269396"/>
    </source>
</evidence>
<dbReference type="Proteomes" id="UP000269396">
    <property type="component" value="Unassembled WGS sequence"/>
</dbReference>
<dbReference type="AlphaFoldDB" id="A0A183NTE4"/>
<keyword evidence="3" id="KW-1185">Reference proteome</keyword>
<feature type="region of interest" description="Disordered" evidence="1">
    <location>
        <begin position="580"/>
        <end position="618"/>
    </location>
</feature>
<organism evidence="2 3">
    <name type="scientific">Schistosoma mattheei</name>
    <dbReference type="NCBI Taxonomy" id="31246"/>
    <lineage>
        <taxon>Eukaryota</taxon>
        <taxon>Metazoa</taxon>
        <taxon>Spiralia</taxon>
        <taxon>Lophotrochozoa</taxon>
        <taxon>Platyhelminthes</taxon>
        <taxon>Trematoda</taxon>
        <taxon>Digenea</taxon>
        <taxon>Strigeidida</taxon>
        <taxon>Schistosomatoidea</taxon>
        <taxon>Schistosomatidae</taxon>
        <taxon>Schistosoma</taxon>
    </lineage>
</organism>
<sequence length="838" mass="97299">MSLSNVQKFSTAKYYQVCLKQIEQYSKTLSTIKELVDHVELSTLADIQFQNNLHNLSRNVCELEAKFHTLWLRLLELSIYIDQNIKTNVNKRVTTEMCHDTCSNNTRHDVLHQNYGNNYLSEFNTKHVKDNSCSLPDDFNQIIGELDNVLLNDELIKYPEVIKIDETVKCLSSQGDLFFKNEDKCKINRYGKNLFSLSDQQDIKRNSRLEMIQDENILLNNTGNGFIDVKIPDNESQSSNSKNSVGPTFCHEDVGVWKMKFSTEFRNLDKVENNETIHKCWSLPIVKSSVTGINKSESIDLPFISNRRQVNDKSCNAHVYTVNNINNNIRKITSERKSVITKYNNLHNFYHLKRIGNSKIMRHLLVVSQYSSVDTQMFHIDSRSNSDCEVTSNHSYYCKSIPDNASELEQRQWRMQVRTYLNAAEKAEELIRNRYSPTRFESWLAGLEASNLKLGQNNNKNDNLVDSTNKQLLEKKNQNNNAYNLYPLFMNDLDGKDEKRTCQDDNDDDNDISALEDSHEPLLNFWDDYQAKSVDYISASLYSNSSDTQAYEPPSMYAEEFPWDDVGSSFFNDIERELNSPSLHSHTEPKKFMKSNSSSIIEENDCSRNQGQDTNDILSTSTTDLFNRKSSLDASFEVCNNTSINNTHGAESWSAEHTDNLLSPESSVRGLRTCPDGGSQHLPSIDTMDVISNHEIQDIKNCLYPMSSFSEHFNSSNYTYYTRHHNKRHSKLYERKYQTIPRIINRKRKAQINLFQSEKQLNKREFLSLDARLNRLDDRYFSDIHKGILEHSGTRLLHAKTYLQELIKSIKRNSSVQRRSTWFFFTHYFKLSSSNYLL</sequence>
<dbReference type="EMBL" id="UZAL01027006">
    <property type="protein sequence ID" value="VDP28396.1"/>
    <property type="molecule type" value="Genomic_DNA"/>
</dbReference>
<proteinExistence type="predicted"/>